<name>A0ABN8J5V0_9NEOP</name>
<evidence type="ECO:0000313" key="2">
    <source>
        <dbReference type="EMBL" id="CAH2076668.1"/>
    </source>
</evidence>
<feature type="region of interest" description="Disordered" evidence="1">
    <location>
        <begin position="78"/>
        <end position="110"/>
    </location>
</feature>
<dbReference type="Proteomes" id="UP000837857">
    <property type="component" value="Chromosome 9"/>
</dbReference>
<feature type="non-terminal residue" evidence="2">
    <location>
        <position position="136"/>
    </location>
</feature>
<gene>
    <name evidence="2" type="ORF">IPOD504_LOCUS17365</name>
</gene>
<reference evidence="2" key="1">
    <citation type="submission" date="2022-03" db="EMBL/GenBank/DDBJ databases">
        <authorList>
            <person name="Martin H S."/>
        </authorList>
    </citation>
    <scope>NUCLEOTIDE SEQUENCE</scope>
</reference>
<evidence type="ECO:0000313" key="3">
    <source>
        <dbReference type="Proteomes" id="UP000837857"/>
    </source>
</evidence>
<feature type="compositionally biased region" description="Basic residues" evidence="1">
    <location>
        <begin position="32"/>
        <end position="41"/>
    </location>
</feature>
<proteinExistence type="predicted"/>
<keyword evidence="3" id="KW-1185">Reference proteome</keyword>
<accession>A0ABN8J5V0</accession>
<sequence length="136" mass="14917">MCRDVAHWASAVRVSISIYSNGKSGTIIGRRSGARRHRHPGPYRLSVTAAPPARGRTARRPKETGAFLRALAAEREKGRSPRVGVGAQWRRRWSGGGPMGARRRGGRAHLAAPSPRRRFLFIVARNAARDGRVMCA</sequence>
<protein>
    <submittedName>
        <fullName evidence="2">Uncharacterized protein</fullName>
    </submittedName>
</protein>
<feature type="region of interest" description="Disordered" evidence="1">
    <location>
        <begin position="31"/>
        <end position="62"/>
    </location>
</feature>
<evidence type="ECO:0000256" key="1">
    <source>
        <dbReference type="SAM" id="MobiDB-lite"/>
    </source>
</evidence>
<organism evidence="2 3">
    <name type="scientific">Iphiclides podalirius</name>
    <name type="common">scarce swallowtail</name>
    <dbReference type="NCBI Taxonomy" id="110791"/>
    <lineage>
        <taxon>Eukaryota</taxon>
        <taxon>Metazoa</taxon>
        <taxon>Ecdysozoa</taxon>
        <taxon>Arthropoda</taxon>
        <taxon>Hexapoda</taxon>
        <taxon>Insecta</taxon>
        <taxon>Pterygota</taxon>
        <taxon>Neoptera</taxon>
        <taxon>Endopterygota</taxon>
        <taxon>Lepidoptera</taxon>
        <taxon>Glossata</taxon>
        <taxon>Ditrysia</taxon>
        <taxon>Papilionoidea</taxon>
        <taxon>Papilionidae</taxon>
        <taxon>Papilioninae</taxon>
        <taxon>Iphiclides</taxon>
    </lineage>
</organism>
<dbReference type="EMBL" id="OW152821">
    <property type="protein sequence ID" value="CAH2076668.1"/>
    <property type="molecule type" value="Genomic_DNA"/>
</dbReference>